<comment type="caution">
    <text evidence="1">The sequence shown here is derived from an EMBL/GenBank/DDBJ whole genome shotgun (WGS) entry which is preliminary data.</text>
</comment>
<name>A0A934Q8X3_9MICO</name>
<reference evidence="1" key="1">
    <citation type="submission" date="2020-12" db="EMBL/GenBank/DDBJ databases">
        <title>Leucobacter sp. CAS1, isolated from Chromium sludge.</title>
        <authorList>
            <person name="Xu Z."/>
        </authorList>
    </citation>
    <scope>NUCLEOTIDE SEQUENCE</scope>
    <source>
        <strain evidence="1">CSA1</strain>
    </source>
</reference>
<dbReference type="RefSeq" id="WP_200116528.1">
    <property type="nucleotide sequence ID" value="NZ_JAEHOH010000028.1"/>
</dbReference>
<accession>A0A934Q8X3</accession>
<proteinExistence type="predicted"/>
<evidence type="ECO:0000313" key="2">
    <source>
        <dbReference type="Proteomes" id="UP000608530"/>
    </source>
</evidence>
<sequence length="166" mass="18479">MSNREIITRVYREAVMSYGDDGVDRPEAIESALATLMVEVRAGRLEVDVERALRSELQKADEADGRSADAILQRAAYGEVPLLAEDLDVIVTLGGGRRKAWCDVTPLDLKQMNDIRFENYRKVKRSYLDFNAAYMKVRDVVLQHQTFGAAWKAGGFPPAEASEAVA</sequence>
<keyword evidence="2" id="KW-1185">Reference proteome</keyword>
<protein>
    <submittedName>
        <fullName evidence="1">Uncharacterized protein</fullName>
    </submittedName>
</protein>
<organism evidence="1 2">
    <name type="scientific">Leucobacter chromiisoli</name>
    <dbReference type="NCBI Taxonomy" id="2796471"/>
    <lineage>
        <taxon>Bacteria</taxon>
        <taxon>Bacillati</taxon>
        <taxon>Actinomycetota</taxon>
        <taxon>Actinomycetes</taxon>
        <taxon>Micrococcales</taxon>
        <taxon>Microbacteriaceae</taxon>
        <taxon>Leucobacter</taxon>
    </lineage>
</organism>
<dbReference type="AlphaFoldDB" id="A0A934Q8X3"/>
<dbReference type="Proteomes" id="UP000608530">
    <property type="component" value="Unassembled WGS sequence"/>
</dbReference>
<evidence type="ECO:0000313" key="1">
    <source>
        <dbReference type="EMBL" id="MBK0420389.1"/>
    </source>
</evidence>
<dbReference type="EMBL" id="JAEHOH010000028">
    <property type="protein sequence ID" value="MBK0420389.1"/>
    <property type="molecule type" value="Genomic_DNA"/>
</dbReference>
<gene>
    <name evidence="1" type="ORF">JD276_15275</name>
</gene>